<evidence type="ECO:0000256" key="1">
    <source>
        <dbReference type="ARBA" id="ARBA00004141"/>
    </source>
</evidence>
<dbReference type="GO" id="GO:0005886">
    <property type="term" value="C:plasma membrane"/>
    <property type="evidence" value="ECO:0007669"/>
    <property type="project" value="TreeGrafter"/>
</dbReference>
<comment type="subcellular location">
    <subcellularLocation>
        <location evidence="1">Membrane</location>
        <topology evidence="1">Multi-pass membrane protein</topology>
    </subcellularLocation>
</comment>
<evidence type="ECO:0000256" key="4">
    <source>
        <dbReference type="ARBA" id="ARBA00022989"/>
    </source>
</evidence>
<reference evidence="10" key="1">
    <citation type="submission" date="2020-05" db="EMBL/GenBank/DDBJ databases">
        <authorList>
            <person name="Chiriac C."/>
            <person name="Salcher M."/>
            <person name="Ghai R."/>
            <person name="Kavagutti S V."/>
        </authorList>
    </citation>
    <scope>NUCLEOTIDE SEQUENCE</scope>
</reference>
<dbReference type="InterPro" id="IPR045062">
    <property type="entry name" value="Cyt_c_biogenesis_CcsA/CcmC"/>
</dbReference>
<feature type="transmembrane region" description="Helical" evidence="6">
    <location>
        <begin position="87"/>
        <end position="105"/>
    </location>
</feature>
<dbReference type="EMBL" id="CAFBND010000012">
    <property type="protein sequence ID" value="CAB4931573.1"/>
    <property type="molecule type" value="Genomic_DNA"/>
</dbReference>
<protein>
    <submittedName>
        <fullName evidence="10">Unannotated protein</fullName>
    </submittedName>
</protein>
<dbReference type="NCBIfam" id="TIGR03144">
    <property type="entry name" value="cytochr_II_ccsB"/>
    <property type="match status" value="1"/>
</dbReference>
<evidence type="ECO:0000313" key="9">
    <source>
        <dbReference type="EMBL" id="CAB4931573.1"/>
    </source>
</evidence>
<gene>
    <name evidence="8" type="ORF">UFOPK3268_00718</name>
    <name evidence="9" type="ORF">UFOPK3752_00462</name>
    <name evidence="10" type="ORF">UFOPK4150_00032</name>
</gene>
<keyword evidence="4 6" id="KW-1133">Transmembrane helix</keyword>
<organism evidence="10">
    <name type="scientific">freshwater metagenome</name>
    <dbReference type="NCBI Taxonomy" id="449393"/>
    <lineage>
        <taxon>unclassified sequences</taxon>
        <taxon>metagenomes</taxon>
        <taxon>ecological metagenomes</taxon>
    </lineage>
</organism>
<feature type="transmembrane region" description="Helical" evidence="6">
    <location>
        <begin position="13"/>
        <end position="34"/>
    </location>
</feature>
<dbReference type="PANTHER" id="PTHR30071:SF1">
    <property type="entry name" value="CYTOCHROME B_B6 PROTEIN-RELATED"/>
    <property type="match status" value="1"/>
</dbReference>
<evidence type="ECO:0000256" key="6">
    <source>
        <dbReference type="SAM" id="Phobius"/>
    </source>
</evidence>
<evidence type="ECO:0000256" key="5">
    <source>
        <dbReference type="ARBA" id="ARBA00023136"/>
    </source>
</evidence>
<feature type="transmembrane region" description="Helical" evidence="6">
    <location>
        <begin position="141"/>
        <end position="162"/>
    </location>
</feature>
<sequence length="329" mass="35167">MPTNETLAAYSNYLIYGAMAAFTIAMIAFAASLASMRGRDLVPAGVPEAEAASGGVAVATRTALAVGGPDDGALPPGRRSGNIGMSVTWLGTVLLGAGVLLRGLSVQRPPWGNMYEFAVTTAFAVALAFVALSLKRDLRWLGLFVVLPVLLTLGLAVTVLYTDAAQLVPALKSYWLVIHVTAAIICGGAFCIGAAVTLLFLVADSGERRALVGKRYRLDALARRLPEAARLDAMAYRIHAFMFPLWTFAVVAGAIWAENAWGRYWGWDPKETWAFITWVVYAAYLHARATAGWKGRKASVVALVAFGCFLFNFFGVNILITGLHSYAGV</sequence>
<proteinExistence type="predicted"/>
<feature type="transmembrane region" description="Helical" evidence="6">
    <location>
        <begin position="117"/>
        <end position="134"/>
    </location>
</feature>
<accession>A0A6J7QKH7</accession>
<dbReference type="GO" id="GO:0020037">
    <property type="term" value="F:heme binding"/>
    <property type="evidence" value="ECO:0007669"/>
    <property type="project" value="InterPro"/>
</dbReference>
<feature type="domain" description="Cytochrome c assembly protein" evidence="7">
    <location>
        <begin position="111"/>
        <end position="324"/>
    </location>
</feature>
<keyword evidence="5 6" id="KW-0472">Membrane</keyword>
<feature type="transmembrane region" description="Helical" evidence="6">
    <location>
        <begin position="174"/>
        <end position="202"/>
    </location>
</feature>
<dbReference type="AlphaFoldDB" id="A0A6J7QKH7"/>
<dbReference type="InterPro" id="IPR017562">
    <property type="entry name" value="Cyt_c_biogenesis_CcsA"/>
</dbReference>
<evidence type="ECO:0000256" key="2">
    <source>
        <dbReference type="ARBA" id="ARBA00022692"/>
    </source>
</evidence>
<dbReference type="EMBL" id="CAFBIZ010000074">
    <property type="protein sequence ID" value="CAB4849122.1"/>
    <property type="molecule type" value="Genomic_DNA"/>
</dbReference>
<evidence type="ECO:0000313" key="8">
    <source>
        <dbReference type="EMBL" id="CAB4849122.1"/>
    </source>
</evidence>
<dbReference type="EMBL" id="CAFBPU010000001">
    <property type="protein sequence ID" value="CAB5017485.1"/>
    <property type="molecule type" value="Genomic_DNA"/>
</dbReference>
<feature type="transmembrane region" description="Helical" evidence="6">
    <location>
        <begin position="238"/>
        <end position="257"/>
    </location>
</feature>
<evidence type="ECO:0000313" key="10">
    <source>
        <dbReference type="EMBL" id="CAB5017485.1"/>
    </source>
</evidence>
<dbReference type="GO" id="GO:0017004">
    <property type="term" value="P:cytochrome complex assembly"/>
    <property type="evidence" value="ECO:0007669"/>
    <property type="project" value="UniProtKB-KW"/>
</dbReference>
<evidence type="ECO:0000256" key="3">
    <source>
        <dbReference type="ARBA" id="ARBA00022748"/>
    </source>
</evidence>
<dbReference type="PANTHER" id="PTHR30071">
    <property type="entry name" value="HEME EXPORTER PROTEIN C"/>
    <property type="match status" value="1"/>
</dbReference>
<dbReference type="InterPro" id="IPR002541">
    <property type="entry name" value="Cyt_c_assembly"/>
</dbReference>
<dbReference type="Pfam" id="PF01578">
    <property type="entry name" value="Cytochrom_C_asm"/>
    <property type="match status" value="1"/>
</dbReference>
<feature type="transmembrane region" description="Helical" evidence="6">
    <location>
        <begin position="272"/>
        <end position="291"/>
    </location>
</feature>
<feature type="transmembrane region" description="Helical" evidence="6">
    <location>
        <begin position="298"/>
        <end position="320"/>
    </location>
</feature>
<keyword evidence="3" id="KW-0201">Cytochrome c-type biogenesis</keyword>
<name>A0A6J7QKH7_9ZZZZ</name>
<evidence type="ECO:0000259" key="7">
    <source>
        <dbReference type="Pfam" id="PF01578"/>
    </source>
</evidence>
<keyword evidence="2 6" id="KW-0812">Transmembrane</keyword>